<protein>
    <submittedName>
        <fullName evidence="4">SAYSvFN domain-containing protein 1 isoform X1</fullName>
    </submittedName>
</protein>
<feature type="transmembrane region" description="Helical" evidence="1">
    <location>
        <begin position="77"/>
        <end position="110"/>
    </location>
</feature>
<organism evidence="3 4">
    <name type="scientific">Ceratosolen solmsi marchali</name>
    <dbReference type="NCBI Taxonomy" id="326594"/>
    <lineage>
        <taxon>Eukaryota</taxon>
        <taxon>Metazoa</taxon>
        <taxon>Ecdysozoa</taxon>
        <taxon>Arthropoda</taxon>
        <taxon>Hexapoda</taxon>
        <taxon>Insecta</taxon>
        <taxon>Pterygota</taxon>
        <taxon>Neoptera</taxon>
        <taxon>Endopterygota</taxon>
        <taxon>Hymenoptera</taxon>
        <taxon>Apocrita</taxon>
        <taxon>Proctotrupomorpha</taxon>
        <taxon>Chalcidoidea</taxon>
        <taxon>Agaonidae</taxon>
        <taxon>Agaoninae</taxon>
        <taxon>Ceratosolen</taxon>
    </lineage>
</organism>
<keyword evidence="3" id="KW-1185">Reference proteome</keyword>
<dbReference type="PANTHER" id="PTHR13527:SF0">
    <property type="entry name" value="SAYSVFN DOMAIN-CONTAINING PROTEIN 1"/>
    <property type="match status" value="1"/>
</dbReference>
<dbReference type="RefSeq" id="XP_011498721.1">
    <property type="nucleotide sequence ID" value="XM_011500419.1"/>
</dbReference>
<dbReference type="CTD" id="55776"/>
<dbReference type="GeneID" id="105362889"/>
<dbReference type="AlphaFoldDB" id="A0AAJ7DW96"/>
<feature type="domain" description="SAYSvFN" evidence="2">
    <location>
        <begin position="79"/>
        <end position="148"/>
    </location>
</feature>
<dbReference type="KEGG" id="csol:105362889"/>
<keyword evidence="1" id="KW-0812">Transmembrane</keyword>
<proteinExistence type="predicted"/>
<sequence>MEAKISEYRRRKRREAMMEAVKNSLKEVLSWQSNATTANVKGMERLQDEDDLESILSEDSIDETACPSTFYARTIGLLYFLLWLTLYIIAIQIEFGSVYFVISTLAFICLNTRSGRKNTEEVSAYSVFNPNCHSIAGTLTAEQFEQEIRYGPLSVK</sequence>
<gene>
    <name evidence="4" type="primary">LOC105362889</name>
</gene>
<dbReference type="Proteomes" id="UP000695007">
    <property type="component" value="Unplaced"/>
</dbReference>
<dbReference type="InterPro" id="IPR039159">
    <property type="entry name" value="SAYSD1"/>
</dbReference>
<keyword evidence="1" id="KW-1133">Transmembrane helix</keyword>
<evidence type="ECO:0000259" key="2">
    <source>
        <dbReference type="Pfam" id="PF10260"/>
    </source>
</evidence>
<evidence type="ECO:0000256" key="1">
    <source>
        <dbReference type="SAM" id="Phobius"/>
    </source>
</evidence>
<keyword evidence="1" id="KW-0472">Membrane</keyword>
<evidence type="ECO:0000313" key="3">
    <source>
        <dbReference type="Proteomes" id="UP000695007"/>
    </source>
</evidence>
<dbReference type="PANTHER" id="PTHR13527">
    <property type="entry name" value="SAYSVFN DOMAIN-CONTAINING PROTEIN 1"/>
    <property type="match status" value="1"/>
</dbReference>
<accession>A0AAJ7DW96</accession>
<dbReference type="Pfam" id="PF10260">
    <property type="entry name" value="SAYSvFN"/>
    <property type="match status" value="1"/>
</dbReference>
<reference evidence="4" key="1">
    <citation type="submission" date="2025-08" db="UniProtKB">
        <authorList>
            <consortium name="RefSeq"/>
        </authorList>
    </citation>
    <scope>IDENTIFICATION</scope>
</reference>
<name>A0AAJ7DW96_9HYME</name>
<evidence type="ECO:0000313" key="4">
    <source>
        <dbReference type="RefSeq" id="XP_011498721.1"/>
    </source>
</evidence>
<dbReference type="InterPro" id="IPR019387">
    <property type="entry name" value="SAYSvFN_dom"/>
</dbReference>